<feature type="chain" id="PRO_5046741694" evidence="1">
    <location>
        <begin position="28"/>
        <end position="116"/>
    </location>
</feature>
<dbReference type="Proteomes" id="UP001205185">
    <property type="component" value="Unassembled WGS sequence"/>
</dbReference>
<evidence type="ECO:0000313" key="3">
    <source>
        <dbReference type="Proteomes" id="UP001205185"/>
    </source>
</evidence>
<dbReference type="EMBL" id="JAMTCO010000011">
    <property type="protein sequence ID" value="MCP2271993.1"/>
    <property type="molecule type" value="Genomic_DNA"/>
</dbReference>
<protein>
    <submittedName>
        <fullName evidence="2">Uncharacterized protein</fullName>
    </submittedName>
</protein>
<reference evidence="2 3" key="1">
    <citation type="submission" date="2022-06" db="EMBL/GenBank/DDBJ databases">
        <title>Genomic Encyclopedia of Archaeal and Bacterial Type Strains, Phase II (KMG-II): from individual species to whole genera.</title>
        <authorList>
            <person name="Goeker M."/>
        </authorList>
    </citation>
    <scope>NUCLEOTIDE SEQUENCE [LARGE SCALE GENOMIC DNA]</scope>
    <source>
        <strain evidence="2 3">DSM 44255</strain>
    </source>
</reference>
<name>A0ABT1IH70_9PSEU</name>
<keyword evidence="3" id="KW-1185">Reference proteome</keyword>
<organism evidence="2 3">
    <name type="scientific">Actinokineospora diospyrosa</name>
    <dbReference type="NCBI Taxonomy" id="103728"/>
    <lineage>
        <taxon>Bacteria</taxon>
        <taxon>Bacillati</taxon>
        <taxon>Actinomycetota</taxon>
        <taxon>Actinomycetes</taxon>
        <taxon>Pseudonocardiales</taxon>
        <taxon>Pseudonocardiaceae</taxon>
        <taxon>Actinokineospora</taxon>
    </lineage>
</organism>
<dbReference type="RefSeq" id="WP_253888958.1">
    <property type="nucleotide sequence ID" value="NZ_BAAAVB010000015.1"/>
</dbReference>
<evidence type="ECO:0000313" key="2">
    <source>
        <dbReference type="EMBL" id="MCP2271993.1"/>
    </source>
</evidence>
<accession>A0ABT1IH70</accession>
<gene>
    <name evidence="2" type="ORF">LV75_004512</name>
</gene>
<comment type="caution">
    <text evidence="2">The sequence shown here is derived from an EMBL/GenBank/DDBJ whole genome shotgun (WGS) entry which is preliminary data.</text>
</comment>
<feature type="signal peptide" evidence="1">
    <location>
        <begin position="1"/>
        <end position="27"/>
    </location>
</feature>
<keyword evidence="1" id="KW-0732">Signal</keyword>
<sequence>MALAKFAPVVGAAALVLSGLGAGSAAAQAPSLLCFSIVAQNQTVQLQQFCGTIGTYHFAVYGGTSSGPRPAHTYTGSPHSVTFPFTAAVGSNVCAELWYHKPAGGYESKGNVCDPM</sequence>
<evidence type="ECO:0000256" key="1">
    <source>
        <dbReference type="SAM" id="SignalP"/>
    </source>
</evidence>
<proteinExistence type="predicted"/>